<dbReference type="Gene3D" id="3.30.2010.10">
    <property type="entry name" value="Metalloproteases ('zincins'), catalytic domain"/>
    <property type="match status" value="1"/>
</dbReference>
<evidence type="ECO:0000256" key="2">
    <source>
        <dbReference type="SAM" id="Phobius"/>
    </source>
</evidence>
<evidence type="ECO:0008006" key="5">
    <source>
        <dbReference type="Google" id="ProtNLM"/>
    </source>
</evidence>
<name>A0ABV9EKD5_9ACTN</name>
<dbReference type="Proteomes" id="UP001595891">
    <property type="component" value="Unassembled WGS sequence"/>
</dbReference>
<sequence length="479" mass="49715">MNPQVGGSVDPVAAWSRRIAERVTPAEAASAGRIGAAYVAGGRRRRDLLRAAGAEPGGFGGVVGPGELPIVLDGLRHITENLLDLVSAHPLVDLLALLAMRRLGATPSDDQADTPAAPGTPPPATTTGPVTHGAVPQGTDGEAVLGRAAAAFGDRLRAQGIDAGRARELTYDTLELVFQHDRGTPEIEAFLHALAASPPTGRASRPHDERVAGGRAHYERVTDRPVTDGHGGGVTAGQVSGEAVEGGPGGAVEGGPGGAGGGVAVGGDSAGWMLPPWLWFYFLGVAAPSVPGLLADVQADADGLAVLVTYLAGGARRAAMTILTGAGLLELFPAALLLAGIAGVLFPGARGRWAERRHHLEPSQDPVVEEMSAYARRYASAVELRLGERSDRMARVYPAGPRRARIAVHPPLLRLWHDDREAAQAVLLHEVAHLRQGDHLIVGLASPFGWFVRVWSVILLALAVAGSAPSRSSRCSRTC</sequence>
<feature type="transmembrane region" description="Helical" evidence="2">
    <location>
        <begin position="326"/>
        <end position="346"/>
    </location>
</feature>
<dbReference type="EMBL" id="JBHSFN010000015">
    <property type="protein sequence ID" value="MFC4589258.1"/>
    <property type="molecule type" value="Genomic_DNA"/>
</dbReference>
<organism evidence="3 4">
    <name type="scientific">Sphaerisporangium corydalis</name>
    <dbReference type="NCBI Taxonomy" id="1441875"/>
    <lineage>
        <taxon>Bacteria</taxon>
        <taxon>Bacillati</taxon>
        <taxon>Actinomycetota</taxon>
        <taxon>Actinomycetes</taxon>
        <taxon>Streptosporangiales</taxon>
        <taxon>Streptosporangiaceae</taxon>
        <taxon>Sphaerisporangium</taxon>
    </lineage>
</organism>
<protein>
    <recommendedName>
        <fullName evidence="5">Peptidase M48 domain-containing protein</fullName>
    </recommendedName>
</protein>
<gene>
    <name evidence="3" type="ORF">ACFO8L_24420</name>
</gene>
<feature type="compositionally biased region" description="Gly residues" evidence="1">
    <location>
        <begin position="244"/>
        <end position="255"/>
    </location>
</feature>
<feature type="region of interest" description="Disordered" evidence="1">
    <location>
        <begin position="223"/>
        <end position="255"/>
    </location>
</feature>
<reference evidence="4" key="1">
    <citation type="journal article" date="2019" name="Int. J. Syst. Evol. Microbiol.">
        <title>The Global Catalogue of Microorganisms (GCM) 10K type strain sequencing project: providing services to taxonomists for standard genome sequencing and annotation.</title>
        <authorList>
            <consortium name="The Broad Institute Genomics Platform"/>
            <consortium name="The Broad Institute Genome Sequencing Center for Infectious Disease"/>
            <person name="Wu L."/>
            <person name="Ma J."/>
        </authorList>
    </citation>
    <scope>NUCLEOTIDE SEQUENCE [LARGE SCALE GENOMIC DNA]</scope>
    <source>
        <strain evidence="4">CCUG 49560</strain>
    </source>
</reference>
<comment type="caution">
    <text evidence="3">The sequence shown here is derived from an EMBL/GenBank/DDBJ whole genome shotgun (WGS) entry which is preliminary data.</text>
</comment>
<keyword evidence="2" id="KW-1133">Transmembrane helix</keyword>
<evidence type="ECO:0000313" key="4">
    <source>
        <dbReference type="Proteomes" id="UP001595891"/>
    </source>
</evidence>
<evidence type="ECO:0000313" key="3">
    <source>
        <dbReference type="EMBL" id="MFC4589258.1"/>
    </source>
</evidence>
<dbReference type="RefSeq" id="WP_380707448.1">
    <property type="nucleotide sequence ID" value="NZ_JBHSFN010000015.1"/>
</dbReference>
<evidence type="ECO:0000256" key="1">
    <source>
        <dbReference type="SAM" id="MobiDB-lite"/>
    </source>
</evidence>
<feature type="compositionally biased region" description="Low complexity" evidence="1">
    <location>
        <begin position="125"/>
        <end position="136"/>
    </location>
</feature>
<keyword evidence="2" id="KW-0472">Membrane</keyword>
<accession>A0ABV9EKD5</accession>
<keyword evidence="4" id="KW-1185">Reference proteome</keyword>
<feature type="region of interest" description="Disordered" evidence="1">
    <location>
        <begin position="106"/>
        <end position="140"/>
    </location>
</feature>
<keyword evidence="2" id="KW-0812">Transmembrane</keyword>
<proteinExistence type="predicted"/>